<dbReference type="InterPro" id="IPR037226">
    <property type="entry name" value="CAC2185-like_sf"/>
</dbReference>
<keyword evidence="2" id="KW-1185">Reference proteome</keyword>
<dbReference type="Pfam" id="PF08942">
    <property type="entry name" value="DUF1919"/>
    <property type="match status" value="1"/>
</dbReference>
<dbReference type="Proteomes" id="UP000036270">
    <property type="component" value="Unassembled WGS sequence"/>
</dbReference>
<dbReference type="RefSeq" id="WP_047977642.1">
    <property type="nucleotide sequence ID" value="NZ_JWIZ01000071.1"/>
</dbReference>
<dbReference type="SUPFAM" id="SSF142795">
    <property type="entry name" value="CAC2185-like"/>
    <property type="match status" value="1"/>
</dbReference>
<evidence type="ECO:0000313" key="1">
    <source>
        <dbReference type="EMBL" id="KMK50755.1"/>
    </source>
</evidence>
<dbReference type="PATRIC" id="fig|67855.3.peg.2120"/>
<sequence>MALLTRISNKINRAFRYLINYQNRKRLTNFNPTIIASNCTGGFIAHDLHLRFNSPFVNLYLTPNDFIRYLKHIDVYRYHPLTFIQTDKPYPVGKLGDITLHFMHYANNEEATQKWQQRTARMDLDNLFIIMTERDGCSYQDLVEFDKLPFKHKVVFTHKPYPEIHSAFYIQGFENQQCVGDLFDYTGIFGKRYYDRFDYVDWFNKGESLEDFENHDD</sequence>
<dbReference type="AlphaFoldDB" id="A0A0J5P4Z8"/>
<dbReference type="STRING" id="67855.RO21_10010"/>
<accession>A0A0J5P4Z8</accession>
<evidence type="ECO:0000313" key="2">
    <source>
        <dbReference type="Proteomes" id="UP000036270"/>
    </source>
</evidence>
<proteinExistence type="predicted"/>
<name>A0A0J5P4Z8_9PAST</name>
<comment type="caution">
    <text evidence="1">The sequence shown here is derived from an EMBL/GenBank/DDBJ whole genome shotgun (WGS) entry which is preliminary data.</text>
</comment>
<gene>
    <name evidence="1" type="ORF">RO21_10010</name>
</gene>
<protein>
    <submittedName>
        <fullName evidence="1">Exopolysaccharide biosynthesis protein</fullName>
    </submittedName>
</protein>
<dbReference type="InterPro" id="IPR015037">
    <property type="entry name" value="DUF1919"/>
</dbReference>
<reference evidence="1 2" key="1">
    <citation type="submission" date="2014-12" db="EMBL/GenBank/DDBJ databases">
        <title>Reclassification of Actinobacillus muris as Muribacter muris.</title>
        <authorList>
            <person name="Christensen H."/>
            <person name="Nicklas W."/>
            <person name="Bisgaard M."/>
        </authorList>
    </citation>
    <scope>NUCLEOTIDE SEQUENCE [LARGE SCALE GENOMIC DNA]</scope>
    <source>
        <strain evidence="1 2">Ackerman80-443D</strain>
    </source>
</reference>
<dbReference type="EMBL" id="JWIZ01000071">
    <property type="protein sequence ID" value="KMK50755.1"/>
    <property type="molecule type" value="Genomic_DNA"/>
</dbReference>
<organism evidence="1 2">
    <name type="scientific">Muribacter muris</name>
    <dbReference type="NCBI Taxonomy" id="67855"/>
    <lineage>
        <taxon>Bacteria</taxon>
        <taxon>Pseudomonadati</taxon>
        <taxon>Pseudomonadota</taxon>
        <taxon>Gammaproteobacteria</taxon>
        <taxon>Pasteurellales</taxon>
        <taxon>Pasteurellaceae</taxon>
        <taxon>Muribacter</taxon>
    </lineage>
</organism>